<accession>A0A401UKI9</accession>
<protein>
    <submittedName>
        <fullName evidence="1">Uncharacterized protein</fullName>
    </submittedName>
</protein>
<reference evidence="1 2" key="1">
    <citation type="submission" date="2018-11" db="EMBL/GenBank/DDBJ databases">
        <title>Genome sequencing and assembly of Clostridium tagluense strain A121.</title>
        <authorList>
            <person name="Murakami T."/>
            <person name="Segawa T."/>
            <person name="Shcherbakova V.A."/>
            <person name="Mori H."/>
            <person name="Yoshimura Y."/>
        </authorList>
    </citation>
    <scope>NUCLEOTIDE SEQUENCE [LARGE SCALE GENOMIC DNA]</scope>
    <source>
        <strain evidence="1 2">A121</strain>
    </source>
</reference>
<dbReference type="RefSeq" id="WP_125000038.1">
    <property type="nucleotide sequence ID" value="NZ_BHYK01000007.1"/>
</dbReference>
<dbReference type="Proteomes" id="UP000287872">
    <property type="component" value="Unassembled WGS sequence"/>
</dbReference>
<evidence type="ECO:0000313" key="1">
    <source>
        <dbReference type="EMBL" id="GCD10056.1"/>
    </source>
</evidence>
<keyword evidence="2" id="KW-1185">Reference proteome</keyword>
<comment type="caution">
    <text evidence="1">The sequence shown here is derived from an EMBL/GenBank/DDBJ whole genome shotgun (WGS) entry which is preliminary data.</text>
</comment>
<sequence>MNELEVIEYWKSLIKDEEFLYNVIEMAKSLDDEYFYKFINNPPKIQVIEGTSPKKVTDEYSEFDFDIGVYELMHNYMDEMIGEESNAVLFREPLYQMACSYEIVYYVLWPLYKNESEIEDPFKAFIELWKLNAKYSFDIENNILNIWIPWKDEID</sequence>
<dbReference type="EMBL" id="BHYK01000007">
    <property type="protein sequence ID" value="GCD10056.1"/>
    <property type="molecule type" value="Genomic_DNA"/>
</dbReference>
<dbReference type="OrthoDB" id="2066087at2"/>
<gene>
    <name evidence="1" type="ORF">Ctaglu_16790</name>
</gene>
<proteinExistence type="predicted"/>
<name>A0A401UKI9_9CLOT</name>
<evidence type="ECO:0000313" key="2">
    <source>
        <dbReference type="Proteomes" id="UP000287872"/>
    </source>
</evidence>
<organism evidence="1 2">
    <name type="scientific">Clostridium tagluense</name>
    <dbReference type="NCBI Taxonomy" id="360422"/>
    <lineage>
        <taxon>Bacteria</taxon>
        <taxon>Bacillati</taxon>
        <taxon>Bacillota</taxon>
        <taxon>Clostridia</taxon>
        <taxon>Eubacteriales</taxon>
        <taxon>Clostridiaceae</taxon>
        <taxon>Clostridium</taxon>
    </lineage>
</organism>
<dbReference type="AlphaFoldDB" id="A0A401UKI9"/>